<evidence type="ECO:0000259" key="3">
    <source>
        <dbReference type="PROSITE" id="PS51194"/>
    </source>
</evidence>
<accession>X1DJ43</accession>
<evidence type="ECO:0000256" key="2">
    <source>
        <dbReference type="SAM" id="Coils"/>
    </source>
</evidence>
<dbReference type="AlphaFoldDB" id="X1DJ43"/>
<dbReference type="SMART" id="SM00490">
    <property type="entry name" value="HELICc"/>
    <property type="match status" value="1"/>
</dbReference>
<sequence>IIIELTEEQVKLYQELVESTLKEIENLSTDKRKKKGLILALLVKLKQICNHPSQYLKIDISSIDLDTKMEEIVSQSQKLKRLLDMTDEVISNGEKVLIFTQFTQMGNILQKVLEHKYKFKILYFHGGVQEKKRKEIVDEFQSENIESPPILILSLKAGGTGLNLTQGTTVIHFDRWWNPAVEDQATDRAYRIGQKLVVNVYKFISKGTIEEKIDYLLEEKRDLADKIVT</sequence>
<dbReference type="Gene3D" id="3.40.50.300">
    <property type="entry name" value="P-loop containing nucleotide triphosphate hydrolases"/>
    <property type="match status" value="1"/>
</dbReference>
<comment type="caution">
    <text evidence="4">The sequence shown here is derived from an EMBL/GenBank/DDBJ whole genome shotgun (WGS) entry which is preliminary data.</text>
</comment>
<evidence type="ECO:0000313" key="4">
    <source>
        <dbReference type="EMBL" id="GAH08310.1"/>
    </source>
</evidence>
<dbReference type="GO" id="GO:0016787">
    <property type="term" value="F:hydrolase activity"/>
    <property type="evidence" value="ECO:0007669"/>
    <property type="project" value="UniProtKB-KW"/>
</dbReference>
<feature type="non-terminal residue" evidence="4">
    <location>
        <position position="229"/>
    </location>
</feature>
<keyword evidence="1" id="KW-0378">Hydrolase</keyword>
<gene>
    <name evidence="4" type="ORF">S01H4_57582</name>
</gene>
<reference evidence="4" key="1">
    <citation type="journal article" date="2014" name="Front. Microbiol.">
        <title>High frequency of phylogenetically diverse reductive dehalogenase-homologous genes in deep subseafloor sedimentary metagenomes.</title>
        <authorList>
            <person name="Kawai M."/>
            <person name="Futagami T."/>
            <person name="Toyoda A."/>
            <person name="Takaki Y."/>
            <person name="Nishi S."/>
            <person name="Hori S."/>
            <person name="Arai W."/>
            <person name="Tsubouchi T."/>
            <person name="Morono Y."/>
            <person name="Uchiyama I."/>
            <person name="Ito T."/>
            <person name="Fujiyama A."/>
            <person name="Inagaki F."/>
            <person name="Takami H."/>
        </authorList>
    </citation>
    <scope>NUCLEOTIDE SEQUENCE</scope>
    <source>
        <strain evidence="4">Expedition CK06-06</strain>
    </source>
</reference>
<dbReference type="InterPro" id="IPR049730">
    <property type="entry name" value="SNF2/RAD54-like_C"/>
</dbReference>
<dbReference type="PANTHER" id="PTHR10799">
    <property type="entry name" value="SNF2/RAD54 HELICASE FAMILY"/>
    <property type="match status" value="1"/>
</dbReference>
<feature type="domain" description="Helicase C-terminal" evidence="3">
    <location>
        <begin position="78"/>
        <end position="229"/>
    </location>
</feature>
<dbReference type="SUPFAM" id="SSF52540">
    <property type="entry name" value="P-loop containing nucleoside triphosphate hydrolases"/>
    <property type="match status" value="1"/>
</dbReference>
<dbReference type="PROSITE" id="PS51194">
    <property type="entry name" value="HELICASE_CTER"/>
    <property type="match status" value="1"/>
</dbReference>
<protein>
    <recommendedName>
        <fullName evidence="3">Helicase C-terminal domain-containing protein</fullName>
    </recommendedName>
</protein>
<feature type="non-terminal residue" evidence="4">
    <location>
        <position position="1"/>
    </location>
</feature>
<organism evidence="4">
    <name type="scientific">marine sediment metagenome</name>
    <dbReference type="NCBI Taxonomy" id="412755"/>
    <lineage>
        <taxon>unclassified sequences</taxon>
        <taxon>metagenomes</taxon>
        <taxon>ecological metagenomes</taxon>
    </lineage>
</organism>
<proteinExistence type="predicted"/>
<dbReference type="InterPro" id="IPR001650">
    <property type="entry name" value="Helicase_C-like"/>
</dbReference>
<dbReference type="Pfam" id="PF00271">
    <property type="entry name" value="Helicase_C"/>
    <property type="match status" value="1"/>
</dbReference>
<evidence type="ECO:0000256" key="1">
    <source>
        <dbReference type="ARBA" id="ARBA00022801"/>
    </source>
</evidence>
<dbReference type="CDD" id="cd18793">
    <property type="entry name" value="SF2_C_SNF"/>
    <property type="match status" value="1"/>
</dbReference>
<feature type="coiled-coil region" evidence="2">
    <location>
        <begin position="3"/>
        <end position="30"/>
    </location>
</feature>
<keyword evidence="2" id="KW-0175">Coiled coil</keyword>
<dbReference type="EMBL" id="BART01033528">
    <property type="protein sequence ID" value="GAH08310.1"/>
    <property type="molecule type" value="Genomic_DNA"/>
</dbReference>
<dbReference type="InterPro" id="IPR027417">
    <property type="entry name" value="P-loop_NTPase"/>
</dbReference>
<name>X1DJ43_9ZZZZ</name>